<organism evidence="1 2">
    <name type="scientific">Dethiosulfatarculus sandiegensis</name>
    <dbReference type="NCBI Taxonomy" id="1429043"/>
    <lineage>
        <taxon>Bacteria</taxon>
        <taxon>Pseudomonadati</taxon>
        <taxon>Thermodesulfobacteriota</taxon>
        <taxon>Desulfarculia</taxon>
        <taxon>Desulfarculales</taxon>
        <taxon>Desulfarculaceae</taxon>
        <taxon>Dethiosulfatarculus</taxon>
    </lineage>
</organism>
<accession>A0A0D2GI31</accession>
<sequence length="45" mass="4988">MLSDKRARSFCPGPCVLTSRFSTTSSSSFLNLPRLNPVRCGANRR</sequence>
<dbReference type="GO" id="GO:0051301">
    <property type="term" value="P:cell division"/>
    <property type="evidence" value="ECO:0007669"/>
    <property type="project" value="UniProtKB-KW"/>
</dbReference>
<keyword evidence="1" id="KW-0132">Cell division</keyword>
<gene>
    <name evidence="1" type="ORF">X474_07625</name>
</gene>
<name>A0A0D2GI31_9BACT</name>
<dbReference type="Proteomes" id="UP000032233">
    <property type="component" value="Unassembled WGS sequence"/>
</dbReference>
<reference evidence="1 2" key="1">
    <citation type="submission" date="2013-11" db="EMBL/GenBank/DDBJ databases">
        <title>Metagenomic analysis of a methanogenic consortium involved in long chain n-alkane degradation.</title>
        <authorList>
            <person name="Davidova I.A."/>
            <person name="Callaghan A.V."/>
            <person name="Wawrik B."/>
            <person name="Pruitt S."/>
            <person name="Marks C."/>
            <person name="Duncan K.E."/>
            <person name="Suflita J.M."/>
        </authorList>
    </citation>
    <scope>NUCLEOTIDE SEQUENCE [LARGE SCALE GENOMIC DNA]</scope>
    <source>
        <strain evidence="1 2">SPR</strain>
    </source>
</reference>
<evidence type="ECO:0000313" key="2">
    <source>
        <dbReference type="Proteomes" id="UP000032233"/>
    </source>
</evidence>
<dbReference type="InParanoid" id="A0A0D2GI31"/>
<keyword evidence="1" id="KW-0131">Cell cycle</keyword>
<dbReference type="AlphaFoldDB" id="A0A0D2GI31"/>
<proteinExistence type="predicted"/>
<dbReference type="EMBL" id="AZAC01000010">
    <property type="protein sequence ID" value="KIX14487.1"/>
    <property type="molecule type" value="Genomic_DNA"/>
</dbReference>
<evidence type="ECO:0000313" key="1">
    <source>
        <dbReference type="EMBL" id="KIX14487.1"/>
    </source>
</evidence>
<protein>
    <submittedName>
        <fullName evidence="1">Cell division protein</fullName>
    </submittedName>
</protein>
<comment type="caution">
    <text evidence="1">The sequence shown here is derived from an EMBL/GenBank/DDBJ whole genome shotgun (WGS) entry which is preliminary data.</text>
</comment>
<dbReference type="STRING" id="1429043.X474_07625"/>
<keyword evidence="2" id="KW-1185">Reference proteome</keyword>